<organism evidence="8 9">
    <name type="scientific">Dispira parvispora</name>
    <dbReference type="NCBI Taxonomy" id="1520584"/>
    <lineage>
        <taxon>Eukaryota</taxon>
        <taxon>Fungi</taxon>
        <taxon>Fungi incertae sedis</taxon>
        <taxon>Zoopagomycota</taxon>
        <taxon>Kickxellomycotina</taxon>
        <taxon>Dimargaritomycetes</taxon>
        <taxon>Dimargaritales</taxon>
        <taxon>Dimargaritaceae</taxon>
        <taxon>Dispira</taxon>
    </lineage>
</organism>
<dbReference type="Proteomes" id="UP001150925">
    <property type="component" value="Unassembled WGS sequence"/>
</dbReference>
<evidence type="ECO:0000256" key="1">
    <source>
        <dbReference type="ARBA" id="ARBA00004496"/>
    </source>
</evidence>
<dbReference type="EMBL" id="JANBPY010001027">
    <property type="protein sequence ID" value="KAJ1962038.1"/>
    <property type="molecule type" value="Genomic_DNA"/>
</dbReference>
<proteinExistence type="inferred from homology"/>
<accession>A0A9W8ATR2</accession>
<dbReference type="PANTHER" id="PTHR21422">
    <property type="entry name" value="RAB3 GTPASE-ACTIVATING PROTEIN CATALYTIC SUBUNIT"/>
    <property type="match status" value="1"/>
</dbReference>
<dbReference type="Pfam" id="PF13890">
    <property type="entry name" value="Rab3-GTPase_cat"/>
    <property type="match status" value="1"/>
</dbReference>
<evidence type="ECO:0000259" key="7">
    <source>
        <dbReference type="Pfam" id="PF13890"/>
    </source>
</evidence>
<comment type="subcellular location">
    <subcellularLocation>
        <location evidence="1">Cytoplasm</location>
    </subcellularLocation>
</comment>
<evidence type="ECO:0000256" key="4">
    <source>
        <dbReference type="ARBA" id="ARBA00022468"/>
    </source>
</evidence>
<protein>
    <recommendedName>
        <fullName evidence="3">Rab3 GTPase-activating protein catalytic subunit</fullName>
    </recommendedName>
</protein>
<gene>
    <name evidence="8" type="ORF">IWQ62_003658</name>
</gene>
<feature type="region of interest" description="Disordered" evidence="6">
    <location>
        <begin position="371"/>
        <end position="401"/>
    </location>
</feature>
<keyword evidence="5" id="KW-0963">Cytoplasm</keyword>
<keyword evidence="9" id="KW-1185">Reference proteome</keyword>
<dbReference type="GO" id="GO:0005096">
    <property type="term" value="F:GTPase activator activity"/>
    <property type="evidence" value="ECO:0007669"/>
    <property type="project" value="UniProtKB-KW"/>
</dbReference>
<evidence type="ECO:0000256" key="6">
    <source>
        <dbReference type="SAM" id="MobiDB-lite"/>
    </source>
</evidence>
<feature type="compositionally biased region" description="Basic and acidic residues" evidence="6">
    <location>
        <begin position="1040"/>
        <end position="1054"/>
    </location>
</feature>
<sequence>MVAAAGSASPLSRPSGQVIDTEVFEIADFTTATDWEKCIAKLEEALRHWGLQDGSWGTITEEGTLDPKPDSNQGPYLRDAVVQLDNARSFCLSYSCHPEVGTQVPADPTSSSSVSIRVHNSPSNGSSARWSTVATSDVFDGEQQDPSQPVVYSLGPPSDTYTPGNHNPTGRRSEDNSGRLSTQYHALHNWTTEGRILVLSVVRAESPHYTTLWNVSSETAKLLLSSLAIALRNVGCTLPAFVPVGDVTEAQYLGYRLDGMHQRSPAMGAETETRYRTLSLPYVPKVYSNSEGLLHLFANAVDWTRWATHHGADGLISPTAASPVPAASNSLGMSSVASAWDLIHMMILFHYEFRNTYDRYWKQVEYDKNFYQQPGPSPTPTPVSKPATSTKEPESDVLSPLPFGPHNDPLRYLHLRILFPMRSSRHYMEVPGEITLDATQAPVWFLSCQFAQSASGETLLCDIIEESIAKWVQHLLQQEDASEARQDKDVPPITKKFTSPAISTTSSMKPAHNLGELGQTSWTVELPTGCLDVLQRILELLFEYDDQAEKGMLASSGAVSDMLPSSAHPSVNKLIENCQMGNAVPPGSLLWTLWHSLWKVVTMYNTPFQPVQLLDLLRIIWPHIVRALYWHWENSVAIPNVNTSELLTSYQQRQYTLGRHTTSHSPTESTSRNDDANYPTEVDPFNPEVSPVNLRYTLVHQKLAILNACIVRKIRMEQRAAAEVAESMSLAGRYEQLLHSGAHCSNAESEGPDHAHHYPSQPLLHKAHSSADAFRDTLPVSDYNTLFPQSQRKRLSAFLRAGNNVVGREEEEPDTQVQSTGPVLGHPLSTTEGDFSSASDSDSESESEASLSSSQSSSFHSLPSLAHIQEAGPFGPRASLPPEVHRSESAPVSGGPGHPKKELDSTIIREGHAYPLLSYTLLKTGEPLWVPETQETPLMTEDMIHAQESLFVELGTSEEAALVRAKTLSALLFSDMQAFKAANPGSILEDFVRWYSPRDWVGDAHIAEEGIGAMGNAYVPEGGEGSPSVVKESDTVLPSKEGDSKKCNRDSVDRVDEEPTLQQESSVAPSGQLSLRM</sequence>
<reference evidence="8" key="1">
    <citation type="submission" date="2022-07" db="EMBL/GenBank/DDBJ databases">
        <title>Phylogenomic reconstructions and comparative analyses of Kickxellomycotina fungi.</title>
        <authorList>
            <person name="Reynolds N.K."/>
            <person name="Stajich J.E."/>
            <person name="Barry K."/>
            <person name="Grigoriev I.V."/>
            <person name="Crous P."/>
            <person name="Smith M.E."/>
        </authorList>
    </citation>
    <scope>NUCLEOTIDE SEQUENCE</scope>
    <source>
        <strain evidence="8">RSA 1196</strain>
    </source>
</reference>
<comment type="caution">
    <text evidence="8">The sequence shown here is derived from an EMBL/GenBank/DDBJ whole genome shotgun (WGS) entry which is preliminary data.</text>
</comment>
<keyword evidence="4" id="KW-0343">GTPase activation</keyword>
<feature type="compositionally biased region" description="Polar residues" evidence="6">
    <location>
        <begin position="159"/>
        <end position="170"/>
    </location>
</feature>
<feature type="compositionally biased region" description="Low complexity" evidence="6">
    <location>
        <begin position="110"/>
        <end position="123"/>
    </location>
</feature>
<comment type="similarity">
    <text evidence="2">Belongs to the Rab3-GAP catalytic subunit family.</text>
</comment>
<evidence type="ECO:0000313" key="8">
    <source>
        <dbReference type="EMBL" id="KAJ1962038.1"/>
    </source>
</evidence>
<feature type="non-terminal residue" evidence="8">
    <location>
        <position position="1077"/>
    </location>
</feature>
<feature type="region of interest" description="Disordered" evidence="6">
    <location>
        <begin position="1019"/>
        <end position="1077"/>
    </location>
</feature>
<feature type="compositionally biased region" description="Low complexity" evidence="6">
    <location>
        <begin position="848"/>
        <end position="866"/>
    </location>
</feature>
<feature type="domain" description="Rab3GAP catalytic subunit conserved" evidence="7">
    <location>
        <begin position="909"/>
        <end position="1008"/>
    </location>
</feature>
<dbReference type="AlphaFoldDB" id="A0A9W8ATR2"/>
<evidence type="ECO:0000256" key="5">
    <source>
        <dbReference type="ARBA" id="ARBA00022490"/>
    </source>
</evidence>
<dbReference type="InterPro" id="IPR026147">
    <property type="entry name" value="Rab3GAP1_conserved"/>
</dbReference>
<dbReference type="InterPro" id="IPR045700">
    <property type="entry name" value="Rab3GAP1"/>
</dbReference>
<evidence type="ECO:0000313" key="9">
    <source>
        <dbReference type="Proteomes" id="UP001150925"/>
    </source>
</evidence>
<feature type="compositionally biased region" description="Polar residues" evidence="6">
    <location>
        <begin position="124"/>
        <end position="135"/>
    </location>
</feature>
<feature type="region of interest" description="Disordered" evidence="6">
    <location>
        <begin position="744"/>
        <end position="769"/>
    </location>
</feature>
<feature type="region of interest" description="Disordered" evidence="6">
    <location>
        <begin position="103"/>
        <end position="179"/>
    </location>
</feature>
<feature type="region of interest" description="Disordered" evidence="6">
    <location>
        <begin position="658"/>
        <end position="684"/>
    </location>
</feature>
<feature type="compositionally biased region" description="Polar residues" evidence="6">
    <location>
        <begin position="1060"/>
        <end position="1077"/>
    </location>
</feature>
<evidence type="ECO:0000256" key="2">
    <source>
        <dbReference type="ARBA" id="ARBA00008856"/>
    </source>
</evidence>
<dbReference type="GO" id="GO:0005737">
    <property type="term" value="C:cytoplasm"/>
    <property type="evidence" value="ECO:0007669"/>
    <property type="project" value="UniProtKB-SubCell"/>
</dbReference>
<dbReference type="PANTHER" id="PTHR21422:SF9">
    <property type="entry name" value="RAB3 GTPASE-ACTIVATING PROTEIN CATALYTIC SUBUNIT"/>
    <property type="match status" value="1"/>
</dbReference>
<feature type="region of interest" description="Disordered" evidence="6">
    <location>
        <begin position="805"/>
        <end position="903"/>
    </location>
</feature>
<evidence type="ECO:0000256" key="3">
    <source>
        <dbReference type="ARBA" id="ARBA00015817"/>
    </source>
</evidence>
<dbReference type="OrthoDB" id="17346at2759"/>
<name>A0A9W8ATR2_9FUNG</name>